<feature type="transmembrane region" description="Helical" evidence="2">
    <location>
        <begin position="281"/>
        <end position="310"/>
    </location>
</feature>
<keyword evidence="2" id="KW-0812">Transmembrane</keyword>
<evidence type="ECO:0000256" key="2">
    <source>
        <dbReference type="SAM" id="Phobius"/>
    </source>
</evidence>
<keyword evidence="2" id="KW-1133">Transmembrane helix</keyword>
<evidence type="ECO:0000313" key="3">
    <source>
        <dbReference type="EMBL" id="MCC9628480.1"/>
    </source>
</evidence>
<organism evidence="3 4">
    <name type="scientific">Blastopirellula sediminis</name>
    <dbReference type="NCBI Taxonomy" id="2894196"/>
    <lineage>
        <taxon>Bacteria</taxon>
        <taxon>Pseudomonadati</taxon>
        <taxon>Planctomycetota</taxon>
        <taxon>Planctomycetia</taxon>
        <taxon>Pirellulales</taxon>
        <taxon>Pirellulaceae</taxon>
        <taxon>Blastopirellula</taxon>
    </lineage>
</organism>
<evidence type="ECO:0000256" key="1">
    <source>
        <dbReference type="SAM" id="MobiDB-lite"/>
    </source>
</evidence>
<sequence>MSTLLIFSDVFDLWGGGHWAQIAAAVIATVLFAVISFIVTQWADRKRLTDSIVHFSERGTPTKVEASLEDVFHDARLFNYREVSIGQLSREQHGGVDVDVYELTYETHGVPKFEFSNRDPDGPSRPPDNRKISQTVVSIPIGPHDDLRFFVMHADAWPGSRFGHSQPIGSATSATPEEQELLNWFNQNFAVTPLHPANHRQFERMLDSPTLQWLKEHHRVEFEFADSHLLVWIPAVVFFFEDRATLIHDAIALRDKLLAHKSTESPAICLPYSPGVNPQIVLGYLALSGLAACAIAVPFLGFCFLIATLSGFLEQAPTPTKIGIAIATLIVWIGLSLFLLKSPLHRSQRQSEIDLHDPAAVGGSAPAQEMSAAAEEAARRRMRKL</sequence>
<dbReference type="EMBL" id="JAJKFT010000004">
    <property type="protein sequence ID" value="MCC9628480.1"/>
    <property type="molecule type" value="Genomic_DNA"/>
</dbReference>
<comment type="caution">
    <text evidence="3">The sequence shown here is derived from an EMBL/GenBank/DDBJ whole genome shotgun (WGS) entry which is preliminary data.</text>
</comment>
<feature type="transmembrane region" description="Helical" evidence="2">
    <location>
        <begin position="20"/>
        <end position="39"/>
    </location>
</feature>
<feature type="transmembrane region" description="Helical" evidence="2">
    <location>
        <begin position="322"/>
        <end position="340"/>
    </location>
</feature>
<name>A0A9X1SF08_9BACT</name>
<proteinExistence type="predicted"/>
<accession>A0A9X1SF08</accession>
<keyword evidence="2" id="KW-0472">Membrane</keyword>
<evidence type="ECO:0000313" key="4">
    <source>
        <dbReference type="Proteomes" id="UP001139103"/>
    </source>
</evidence>
<dbReference type="Proteomes" id="UP001139103">
    <property type="component" value="Unassembled WGS sequence"/>
</dbReference>
<reference evidence="3" key="1">
    <citation type="submission" date="2021-11" db="EMBL/GenBank/DDBJ databases">
        <title>Genome sequence.</title>
        <authorList>
            <person name="Sun Q."/>
        </authorList>
    </citation>
    <scope>NUCLEOTIDE SEQUENCE</scope>
    <source>
        <strain evidence="3">JC732</strain>
    </source>
</reference>
<keyword evidence="4" id="KW-1185">Reference proteome</keyword>
<gene>
    <name evidence="3" type="ORF">LOC68_08740</name>
</gene>
<dbReference type="AlphaFoldDB" id="A0A9X1SF08"/>
<protein>
    <submittedName>
        <fullName evidence="3">Uncharacterized protein</fullName>
    </submittedName>
</protein>
<feature type="region of interest" description="Disordered" evidence="1">
    <location>
        <begin position="112"/>
        <end position="131"/>
    </location>
</feature>
<dbReference type="RefSeq" id="WP_230217785.1">
    <property type="nucleotide sequence ID" value="NZ_JAJKFT010000004.1"/>
</dbReference>